<dbReference type="Proteomes" id="UP000271031">
    <property type="component" value="Unassembled WGS sequence"/>
</dbReference>
<sequence>YISTKCRITVSGALQRPVFQINMSMKGNLLAYTGSKDLENPDEMNAVQEQLEKEMEKSLSKTLIRLQKKGLDPVGFGEHLRAKYDGEWSREKGDDYLANAVFHTRVALKLIRYGTISGKK</sequence>
<evidence type="ECO:0000313" key="3">
    <source>
        <dbReference type="Proteomes" id="UP000271031"/>
    </source>
</evidence>
<reference evidence="2 3" key="1">
    <citation type="submission" date="2018-10" db="EMBL/GenBank/DDBJ databases">
        <title>Phylogenomics of Brevibacillus.</title>
        <authorList>
            <person name="Dunlap C."/>
        </authorList>
    </citation>
    <scope>NUCLEOTIDE SEQUENCE [LARGE SCALE GENOMIC DNA]</scope>
    <source>
        <strain evidence="2 3">JCM 15716</strain>
    </source>
</reference>
<feature type="domain" description="Spore germination GerAC-like C-terminal" evidence="1">
    <location>
        <begin position="3"/>
        <end position="114"/>
    </location>
</feature>
<organism evidence="2 3">
    <name type="scientific">Brevibacillus fluminis</name>
    <dbReference type="NCBI Taxonomy" id="511487"/>
    <lineage>
        <taxon>Bacteria</taxon>
        <taxon>Bacillati</taxon>
        <taxon>Bacillota</taxon>
        <taxon>Bacilli</taxon>
        <taxon>Bacillales</taxon>
        <taxon>Paenibacillaceae</taxon>
        <taxon>Brevibacillus</taxon>
    </lineage>
</organism>
<evidence type="ECO:0000259" key="1">
    <source>
        <dbReference type="Pfam" id="PF05504"/>
    </source>
</evidence>
<gene>
    <name evidence="2" type="ORF">EDM56_31035</name>
</gene>
<name>A0A3M8CK67_9BACL</name>
<feature type="non-terminal residue" evidence="2">
    <location>
        <position position="1"/>
    </location>
</feature>
<dbReference type="PANTHER" id="PTHR35789">
    <property type="entry name" value="SPORE GERMINATION PROTEIN B3"/>
    <property type="match status" value="1"/>
</dbReference>
<comment type="caution">
    <text evidence="2">The sequence shown here is derived from an EMBL/GenBank/DDBJ whole genome shotgun (WGS) entry which is preliminary data.</text>
</comment>
<keyword evidence="3" id="KW-1185">Reference proteome</keyword>
<dbReference type="GO" id="GO:0016020">
    <property type="term" value="C:membrane"/>
    <property type="evidence" value="ECO:0007669"/>
    <property type="project" value="InterPro"/>
</dbReference>
<dbReference type="AlphaFoldDB" id="A0A3M8CK67"/>
<evidence type="ECO:0000313" key="2">
    <source>
        <dbReference type="EMBL" id="RNB75993.1"/>
    </source>
</evidence>
<dbReference type="InterPro" id="IPR038501">
    <property type="entry name" value="Spore_GerAC_C_sf"/>
</dbReference>
<dbReference type="EMBL" id="RHHQ01000082">
    <property type="protein sequence ID" value="RNB75993.1"/>
    <property type="molecule type" value="Genomic_DNA"/>
</dbReference>
<dbReference type="PANTHER" id="PTHR35789:SF1">
    <property type="entry name" value="SPORE GERMINATION PROTEIN B3"/>
    <property type="match status" value="1"/>
</dbReference>
<dbReference type="RefSeq" id="WP_148040454.1">
    <property type="nucleotide sequence ID" value="NZ_RHHQ01000082.1"/>
</dbReference>
<accession>A0A3M8CK67</accession>
<dbReference type="OrthoDB" id="2592518at2"/>
<dbReference type="Gene3D" id="3.30.300.210">
    <property type="entry name" value="Nutrient germinant receptor protein C, domain 3"/>
    <property type="match status" value="1"/>
</dbReference>
<dbReference type="InterPro" id="IPR008844">
    <property type="entry name" value="Spore_GerAC-like"/>
</dbReference>
<proteinExistence type="predicted"/>
<dbReference type="Pfam" id="PF05504">
    <property type="entry name" value="Spore_GerAC"/>
    <property type="match status" value="1"/>
</dbReference>
<protein>
    <recommendedName>
        <fullName evidence="1">Spore germination GerAC-like C-terminal domain-containing protein</fullName>
    </recommendedName>
</protein>
<dbReference type="GO" id="GO:0009847">
    <property type="term" value="P:spore germination"/>
    <property type="evidence" value="ECO:0007669"/>
    <property type="project" value="InterPro"/>
</dbReference>
<dbReference type="InterPro" id="IPR046953">
    <property type="entry name" value="Spore_GerAC-like_C"/>
</dbReference>